<dbReference type="Gramene" id="OQU82901">
    <property type="protein sequence ID" value="OQU82901"/>
    <property type="gene ID" value="SORBI_3005G041450"/>
</dbReference>
<dbReference type="Proteomes" id="UP000000768">
    <property type="component" value="Chromosome 5"/>
</dbReference>
<evidence type="ECO:0000313" key="2">
    <source>
        <dbReference type="Proteomes" id="UP000000768"/>
    </source>
</evidence>
<gene>
    <name evidence="1" type="ORF">SORBI_3005G041450</name>
</gene>
<dbReference type="AlphaFoldDB" id="A0A1Z5RH87"/>
<reference evidence="1 2" key="1">
    <citation type="journal article" date="2009" name="Nature">
        <title>The Sorghum bicolor genome and the diversification of grasses.</title>
        <authorList>
            <person name="Paterson A.H."/>
            <person name="Bowers J.E."/>
            <person name="Bruggmann R."/>
            <person name="Dubchak I."/>
            <person name="Grimwood J."/>
            <person name="Gundlach H."/>
            <person name="Haberer G."/>
            <person name="Hellsten U."/>
            <person name="Mitros T."/>
            <person name="Poliakov A."/>
            <person name="Schmutz J."/>
            <person name="Spannagl M."/>
            <person name="Tang H."/>
            <person name="Wang X."/>
            <person name="Wicker T."/>
            <person name="Bharti A.K."/>
            <person name="Chapman J."/>
            <person name="Feltus F.A."/>
            <person name="Gowik U."/>
            <person name="Grigoriev I.V."/>
            <person name="Lyons E."/>
            <person name="Maher C.A."/>
            <person name="Martis M."/>
            <person name="Narechania A."/>
            <person name="Otillar R.P."/>
            <person name="Penning B.W."/>
            <person name="Salamov A.A."/>
            <person name="Wang Y."/>
            <person name="Zhang L."/>
            <person name="Carpita N.C."/>
            <person name="Freeling M."/>
            <person name="Gingle A.R."/>
            <person name="Hash C.T."/>
            <person name="Keller B."/>
            <person name="Klein P."/>
            <person name="Kresovich S."/>
            <person name="McCann M.C."/>
            <person name="Ming R."/>
            <person name="Peterson D.G."/>
            <person name="Mehboob-ur-Rahman"/>
            <person name="Ware D."/>
            <person name="Westhoff P."/>
            <person name="Mayer K.F."/>
            <person name="Messing J."/>
            <person name="Rokhsar D.S."/>
        </authorList>
    </citation>
    <scope>NUCLEOTIDE SEQUENCE [LARGE SCALE GENOMIC DNA]</scope>
    <source>
        <strain evidence="2">cv. BTx623</strain>
    </source>
</reference>
<organism evidence="1 2">
    <name type="scientific">Sorghum bicolor</name>
    <name type="common">Sorghum</name>
    <name type="synonym">Sorghum vulgare</name>
    <dbReference type="NCBI Taxonomy" id="4558"/>
    <lineage>
        <taxon>Eukaryota</taxon>
        <taxon>Viridiplantae</taxon>
        <taxon>Streptophyta</taxon>
        <taxon>Embryophyta</taxon>
        <taxon>Tracheophyta</taxon>
        <taxon>Spermatophyta</taxon>
        <taxon>Magnoliopsida</taxon>
        <taxon>Liliopsida</taxon>
        <taxon>Poales</taxon>
        <taxon>Poaceae</taxon>
        <taxon>PACMAD clade</taxon>
        <taxon>Panicoideae</taxon>
        <taxon>Andropogonodae</taxon>
        <taxon>Andropogoneae</taxon>
        <taxon>Sorghinae</taxon>
        <taxon>Sorghum</taxon>
    </lineage>
</organism>
<name>A0A1Z5RH87_SORBI</name>
<sequence length="107" mass="12396">MMQCKRLVYSMAWQWHRMDALHQCKLHERDKKSVYIYTPVLLWFLHGIGTNNGGHHVAIMAKCSLTHITCPRKPLNHPSEFCSGSYKLYWGKKKGEQKATPARLKAA</sequence>
<dbReference type="InParanoid" id="A0A1Z5RH87"/>
<proteinExistence type="predicted"/>
<accession>A0A1Z5RH87</accession>
<reference evidence="2" key="2">
    <citation type="journal article" date="2018" name="Plant J.">
        <title>The Sorghum bicolor reference genome: improved assembly, gene annotations, a transcriptome atlas, and signatures of genome organization.</title>
        <authorList>
            <person name="McCormick R.F."/>
            <person name="Truong S.K."/>
            <person name="Sreedasyam A."/>
            <person name="Jenkins J."/>
            <person name="Shu S."/>
            <person name="Sims D."/>
            <person name="Kennedy M."/>
            <person name="Amirebrahimi M."/>
            <person name="Weers B.D."/>
            <person name="McKinley B."/>
            <person name="Mattison A."/>
            <person name="Morishige D.T."/>
            <person name="Grimwood J."/>
            <person name="Schmutz J."/>
            <person name="Mullet J.E."/>
        </authorList>
    </citation>
    <scope>NUCLEOTIDE SEQUENCE [LARGE SCALE GENOMIC DNA]</scope>
    <source>
        <strain evidence="2">cv. BTx623</strain>
    </source>
</reference>
<dbReference type="EMBL" id="CM000764">
    <property type="protein sequence ID" value="OQU82901.1"/>
    <property type="molecule type" value="Genomic_DNA"/>
</dbReference>
<keyword evidence="2" id="KW-1185">Reference proteome</keyword>
<evidence type="ECO:0000313" key="1">
    <source>
        <dbReference type="EMBL" id="OQU82901.1"/>
    </source>
</evidence>
<protein>
    <submittedName>
        <fullName evidence="1">Uncharacterized protein</fullName>
    </submittedName>
</protein>